<keyword evidence="7" id="KW-1185">Reference proteome</keyword>
<protein>
    <submittedName>
        <fullName evidence="6">SCO family protein</fullName>
    </submittedName>
</protein>
<name>A0A7Z2T7V7_9VIBR</name>
<dbReference type="EMBL" id="CP047476">
    <property type="protein sequence ID" value="QIA65890.1"/>
    <property type="molecule type" value="Genomic_DNA"/>
</dbReference>
<gene>
    <name evidence="6" type="ORF">GT360_20510</name>
</gene>
<keyword evidence="3" id="KW-0479">Metal-binding</keyword>
<organism evidence="6 7">
    <name type="scientific">Vibrio astriarenae</name>
    <dbReference type="NCBI Taxonomy" id="1481923"/>
    <lineage>
        <taxon>Bacteria</taxon>
        <taxon>Pseudomonadati</taxon>
        <taxon>Pseudomonadota</taxon>
        <taxon>Gammaproteobacteria</taxon>
        <taxon>Vibrionales</taxon>
        <taxon>Vibrionaceae</taxon>
        <taxon>Vibrio</taxon>
    </lineage>
</organism>
<dbReference type="KEGG" id="vas:GT360_20510"/>
<feature type="disulfide bond" description="Redox-active" evidence="4">
    <location>
        <begin position="63"/>
        <end position="67"/>
    </location>
</feature>
<dbReference type="InterPro" id="IPR036249">
    <property type="entry name" value="Thioredoxin-like_sf"/>
</dbReference>
<dbReference type="InterPro" id="IPR003782">
    <property type="entry name" value="SCO1/SenC"/>
</dbReference>
<dbReference type="RefSeq" id="WP_164650786.1">
    <property type="nucleotide sequence ID" value="NZ_CP047476.1"/>
</dbReference>
<dbReference type="PANTHER" id="PTHR12151:SF25">
    <property type="entry name" value="LINALOOL DEHYDRATASE_ISOMERASE DOMAIN-CONTAINING PROTEIN"/>
    <property type="match status" value="1"/>
</dbReference>
<evidence type="ECO:0000256" key="3">
    <source>
        <dbReference type="PIRSR" id="PIRSR603782-1"/>
    </source>
</evidence>
<dbReference type="SUPFAM" id="SSF52833">
    <property type="entry name" value="Thioredoxin-like"/>
    <property type="match status" value="1"/>
</dbReference>
<accession>A0A7Z2T7V7</accession>
<feature type="binding site" evidence="3">
    <location>
        <position position="67"/>
    </location>
    <ligand>
        <name>Cu cation</name>
        <dbReference type="ChEBI" id="CHEBI:23378"/>
    </ligand>
</feature>
<feature type="binding site" evidence="3">
    <location>
        <position position="154"/>
    </location>
    <ligand>
        <name>Cu cation</name>
        <dbReference type="ChEBI" id="CHEBI:23378"/>
    </ligand>
</feature>
<dbReference type="Pfam" id="PF02630">
    <property type="entry name" value="SCO1-SenC"/>
    <property type="match status" value="1"/>
</dbReference>
<keyword evidence="2 3" id="KW-0186">Copper</keyword>
<evidence type="ECO:0000256" key="2">
    <source>
        <dbReference type="ARBA" id="ARBA00023008"/>
    </source>
</evidence>
<proteinExistence type="inferred from homology"/>
<dbReference type="GO" id="GO:0046872">
    <property type="term" value="F:metal ion binding"/>
    <property type="evidence" value="ECO:0007669"/>
    <property type="project" value="UniProtKB-KW"/>
</dbReference>
<dbReference type="InterPro" id="IPR013766">
    <property type="entry name" value="Thioredoxin_domain"/>
</dbReference>
<sequence length="190" mass="21195">MKKWIWLLPLAFAIGLGAQYWLHDSSEKDSVSATLASANNDNIELFDPNDSRVRIIYFGFTRCPDVCPTSLAMLSGALKQLEPQELAQIRPIFISLDPDRDDAALAHQYAQYFHPAIEGMSGSLEVTQQLAQRYGVIFQKTELEGSELDYTLDHNSYFYFIDAQGQLVTKVPHALSPAPVLAAIKTMTTP</sequence>
<dbReference type="AlphaFoldDB" id="A0A7Z2T7V7"/>
<evidence type="ECO:0000313" key="7">
    <source>
        <dbReference type="Proteomes" id="UP000464262"/>
    </source>
</evidence>
<dbReference type="CDD" id="cd02968">
    <property type="entry name" value="SCO"/>
    <property type="match status" value="1"/>
</dbReference>
<comment type="similarity">
    <text evidence="1">Belongs to the SCO1/2 family.</text>
</comment>
<keyword evidence="4" id="KW-1015">Disulfide bond</keyword>
<dbReference type="PROSITE" id="PS51352">
    <property type="entry name" value="THIOREDOXIN_2"/>
    <property type="match status" value="1"/>
</dbReference>
<reference evidence="6 7" key="1">
    <citation type="submission" date="2020-01" db="EMBL/GenBank/DDBJ databases">
        <title>Whole genome and functional gene identification of agarase of Vibrio HN897.</title>
        <authorList>
            <person name="Liu Y."/>
            <person name="Zhao Z."/>
        </authorList>
    </citation>
    <scope>NUCLEOTIDE SEQUENCE [LARGE SCALE GENOMIC DNA]</scope>
    <source>
        <strain evidence="6 7">HN897</strain>
    </source>
</reference>
<dbReference type="PANTHER" id="PTHR12151">
    <property type="entry name" value="ELECTRON TRANSPORT PROTIN SCO1/SENC FAMILY MEMBER"/>
    <property type="match status" value="1"/>
</dbReference>
<evidence type="ECO:0000313" key="6">
    <source>
        <dbReference type="EMBL" id="QIA65890.1"/>
    </source>
</evidence>
<evidence type="ECO:0000256" key="1">
    <source>
        <dbReference type="ARBA" id="ARBA00010996"/>
    </source>
</evidence>
<feature type="binding site" evidence="3">
    <location>
        <position position="63"/>
    </location>
    <ligand>
        <name>Cu cation</name>
        <dbReference type="ChEBI" id="CHEBI:23378"/>
    </ligand>
</feature>
<dbReference type="Gene3D" id="3.40.30.10">
    <property type="entry name" value="Glutaredoxin"/>
    <property type="match status" value="1"/>
</dbReference>
<feature type="domain" description="Thioredoxin" evidence="5">
    <location>
        <begin position="25"/>
        <end position="189"/>
    </location>
</feature>
<dbReference type="Proteomes" id="UP000464262">
    <property type="component" value="Chromosome 2"/>
</dbReference>
<evidence type="ECO:0000256" key="4">
    <source>
        <dbReference type="PIRSR" id="PIRSR603782-2"/>
    </source>
</evidence>
<evidence type="ECO:0000259" key="5">
    <source>
        <dbReference type="PROSITE" id="PS51352"/>
    </source>
</evidence>